<name>A0A553PD93_TIGCA</name>
<feature type="region of interest" description="Disordered" evidence="1">
    <location>
        <begin position="200"/>
        <end position="221"/>
    </location>
</feature>
<reference evidence="4 5" key="1">
    <citation type="journal article" date="2018" name="Nat. Ecol. Evol.">
        <title>Genomic signatures of mitonuclear coevolution across populations of Tigriopus californicus.</title>
        <authorList>
            <person name="Barreto F.S."/>
            <person name="Watson E.T."/>
            <person name="Lima T.G."/>
            <person name="Willett C.S."/>
            <person name="Edmands S."/>
            <person name="Li W."/>
            <person name="Burton R.S."/>
        </authorList>
    </citation>
    <scope>NUCLEOTIDE SEQUENCE [LARGE SCALE GENOMIC DNA]</scope>
    <source>
        <strain evidence="4 5">San Diego</strain>
    </source>
</reference>
<evidence type="ECO:0000256" key="1">
    <source>
        <dbReference type="SAM" id="MobiDB-lite"/>
    </source>
</evidence>
<comment type="caution">
    <text evidence="4">The sequence shown here is derived from an EMBL/GenBank/DDBJ whole genome shotgun (WGS) entry which is preliminary data.</text>
</comment>
<evidence type="ECO:0000313" key="5">
    <source>
        <dbReference type="Proteomes" id="UP000318571"/>
    </source>
</evidence>
<organism evidence="4 5">
    <name type="scientific">Tigriopus californicus</name>
    <name type="common">Marine copepod</name>
    <dbReference type="NCBI Taxonomy" id="6832"/>
    <lineage>
        <taxon>Eukaryota</taxon>
        <taxon>Metazoa</taxon>
        <taxon>Ecdysozoa</taxon>
        <taxon>Arthropoda</taxon>
        <taxon>Crustacea</taxon>
        <taxon>Multicrustacea</taxon>
        <taxon>Hexanauplia</taxon>
        <taxon>Copepoda</taxon>
        <taxon>Harpacticoida</taxon>
        <taxon>Harpacticidae</taxon>
        <taxon>Tigriopus</taxon>
    </lineage>
</organism>
<dbReference type="AlphaFoldDB" id="A0A553PD93"/>
<sequence length="427" mass="46963">MPFGARFLLCFCLLGMSVARPSEPHTDLLKCKEDSGCHEGSYCQYKLNQSICISCHSCQMLYNRQNSSQNLCVKNWKDCGQCLPGFDEETLTGNKTRDRCIPSVVSHSVLSQGTTLGEFTPSPEVDQQITKSHWLTWIPSGIIMLGIICICCRWLWKNPVKRQNGTPDVECLTNLIAKSSEPQLQPSYDEAAIPRTELGSVEGPREEGNNATPFNTAIDYRPQTSTPGIGFMPDPNDIDHLEPWNNQVPLGSPRDPGSPTGSQISRATEPSVWEPTLDDFSEYDEQDNIHNSSVEVNDSGCQTDAGTMNSIEGSQNSLPSTTSRIENPHAHSSPIGSVTSDLENVVASCESLPKAVIEYSPTLVPQRSFSVTELSSNSTRDALPLTTTSDSSTTTTTGSNQFKRSISHQQDQDQPVKRRKSNDIKEN</sequence>
<feature type="compositionally biased region" description="Low complexity" evidence="1">
    <location>
        <begin position="386"/>
        <end position="399"/>
    </location>
</feature>
<feature type="region of interest" description="Disordered" evidence="1">
    <location>
        <begin position="242"/>
        <end position="273"/>
    </location>
</feature>
<keyword evidence="5" id="KW-1185">Reference proteome</keyword>
<dbReference type="EMBL" id="VCGU01000005">
    <property type="protein sequence ID" value="TRY75644.1"/>
    <property type="molecule type" value="Genomic_DNA"/>
</dbReference>
<keyword evidence="2" id="KW-0472">Membrane</keyword>
<feature type="region of interest" description="Disordered" evidence="1">
    <location>
        <begin position="373"/>
        <end position="427"/>
    </location>
</feature>
<feature type="compositionally biased region" description="Polar residues" evidence="1">
    <location>
        <begin position="292"/>
        <end position="325"/>
    </location>
</feature>
<gene>
    <name evidence="4" type="ORF">TCAL_12143</name>
</gene>
<evidence type="ECO:0000313" key="4">
    <source>
        <dbReference type="EMBL" id="TRY75644.1"/>
    </source>
</evidence>
<evidence type="ECO:0000256" key="2">
    <source>
        <dbReference type="SAM" id="Phobius"/>
    </source>
</evidence>
<keyword evidence="2" id="KW-1133">Transmembrane helix</keyword>
<protein>
    <recommendedName>
        <fullName evidence="6">TNFR-Cys domain-containing protein</fullName>
    </recommendedName>
</protein>
<feature type="region of interest" description="Disordered" evidence="1">
    <location>
        <begin position="292"/>
        <end position="337"/>
    </location>
</feature>
<keyword evidence="2" id="KW-0812">Transmembrane</keyword>
<evidence type="ECO:0008006" key="6">
    <source>
        <dbReference type="Google" id="ProtNLM"/>
    </source>
</evidence>
<evidence type="ECO:0000256" key="3">
    <source>
        <dbReference type="SAM" id="SignalP"/>
    </source>
</evidence>
<feature type="compositionally biased region" description="Basic and acidic residues" evidence="1">
    <location>
        <begin position="410"/>
        <end position="427"/>
    </location>
</feature>
<accession>A0A553PD93</accession>
<feature type="compositionally biased region" description="Polar residues" evidence="1">
    <location>
        <begin position="259"/>
        <end position="268"/>
    </location>
</feature>
<feature type="transmembrane region" description="Helical" evidence="2">
    <location>
        <begin position="134"/>
        <end position="156"/>
    </location>
</feature>
<feature type="compositionally biased region" description="Polar residues" evidence="1">
    <location>
        <begin position="400"/>
        <end position="409"/>
    </location>
</feature>
<feature type="chain" id="PRO_5022162709" description="TNFR-Cys domain-containing protein" evidence="3">
    <location>
        <begin position="20"/>
        <end position="427"/>
    </location>
</feature>
<dbReference type="Proteomes" id="UP000318571">
    <property type="component" value="Chromosome 2"/>
</dbReference>
<dbReference type="OrthoDB" id="6376457at2759"/>
<proteinExistence type="predicted"/>
<keyword evidence="3" id="KW-0732">Signal</keyword>
<feature type="signal peptide" evidence="3">
    <location>
        <begin position="1"/>
        <end position="19"/>
    </location>
</feature>